<dbReference type="Gene3D" id="1.10.10.10">
    <property type="entry name" value="Winged helix-like DNA-binding domain superfamily/Winged helix DNA-binding domain"/>
    <property type="match status" value="1"/>
</dbReference>
<dbReference type="RefSeq" id="WP_104485789.1">
    <property type="nucleotide sequence ID" value="NZ_BMYB01000013.1"/>
</dbReference>
<dbReference type="InterPro" id="IPR000524">
    <property type="entry name" value="Tscrpt_reg_HTH_GntR"/>
</dbReference>
<name>A0A2P5TNQ5_9GAMM</name>
<evidence type="ECO:0000256" key="1">
    <source>
        <dbReference type="ARBA" id="ARBA00023015"/>
    </source>
</evidence>
<dbReference type="PROSITE" id="PS50949">
    <property type="entry name" value="HTH_GNTR"/>
    <property type="match status" value="1"/>
</dbReference>
<dbReference type="GO" id="GO:0003700">
    <property type="term" value="F:DNA-binding transcription factor activity"/>
    <property type="evidence" value="ECO:0007669"/>
    <property type="project" value="InterPro"/>
</dbReference>
<dbReference type="Gene3D" id="3.40.1410.10">
    <property type="entry name" value="Chorismate lyase-like"/>
    <property type="match status" value="1"/>
</dbReference>
<dbReference type="SUPFAM" id="SSF64288">
    <property type="entry name" value="Chorismate lyase-like"/>
    <property type="match status" value="1"/>
</dbReference>
<dbReference type="OrthoDB" id="6626198at2"/>
<dbReference type="SUPFAM" id="SSF46785">
    <property type="entry name" value="Winged helix' DNA-binding domain"/>
    <property type="match status" value="1"/>
</dbReference>
<proteinExistence type="predicted"/>
<dbReference type="Pfam" id="PF07702">
    <property type="entry name" value="UTRA"/>
    <property type="match status" value="1"/>
</dbReference>
<evidence type="ECO:0000313" key="6">
    <source>
        <dbReference type="Proteomes" id="UP000242231"/>
    </source>
</evidence>
<dbReference type="CDD" id="cd07377">
    <property type="entry name" value="WHTH_GntR"/>
    <property type="match status" value="1"/>
</dbReference>
<dbReference type="EMBL" id="MPZM01000008">
    <property type="protein sequence ID" value="PPL17236.1"/>
    <property type="molecule type" value="Genomic_DNA"/>
</dbReference>
<dbReference type="InterPro" id="IPR036388">
    <property type="entry name" value="WH-like_DNA-bd_sf"/>
</dbReference>
<dbReference type="AlphaFoldDB" id="A0A2P5TNQ5"/>
<evidence type="ECO:0000256" key="3">
    <source>
        <dbReference type="ARBA" id="ARBA00023163"/>
    </source>
</evidence>
<protein>
    <submittedName>
        <fullName evidence="5">Phosphonate metabolism transcriptional regulator PhnF</fullName>
    </submittedName>
</protein>
<dbReference type="PANTHER" id="PTHR44846">
    <property type="entry name" value="MANNOSYL-D-GLYCERATE TRANSPORT/METABOLISM SYSTEM REPRESSOR MNGR-RELATED"/>
    <property type="match status" value="1"/>
</dbReference>
<dbReference type="InterPro" id="IPR036390">
    <property type="entry name" value="WH_DNA-bd_sf"/>
</dbReference>
<dbReference type="SMART" id="SM00345">
    <property type="entry name" value="HTH_GNTR"/>
    <property type="match status" value="1"/>
</dbReference>
<evidence type="ECO:0000256" key="2">
    <source>
        <dbReference type="ARBA" id="ARBA00023125"/>
    </source>
</evidence>
<organism evidence="5 6">
    <name type="scientific">Oceanisphaera arctica</name>
    <dbReference type="NCBI Taxonomy" id="641510"/>
    <lineage>
        <taxon>Bacteria</taxon>
        <taxon>Pseudomonadati</taxon>
        <taxon>Pseudomonadota</taxon>
        <taxon>Gammaproteobacteria</taxon>
        <taxon>Aeromonadales</taxon>
        <taxon>Aeromonadaceae</taxon>
        <taxon>Oceanisphaera</taxon>
    </lineage>
</organism>
<feature type="domain" description="HTH gntR-type" evidence="4">
    <location>
        <begin position="1"/>
        <end position="68"/>
    </location>
</feature>
<keyword evidence="1" id="KW-0805">Transcription regulation</keyword>
<keyword evidence="3" id="KW-0804">Transcription</keyword>
<accession>A0A2P5TNQ5</accession>
<keyword evidence="6" id="KW-1185">Reference proteome</keyword>
<dbReference type="PRINTS" id="PR00035">
    <property type="entry name" value="HTHGNTR"/>
</dbReference>
<dbReference type="InterPro" id="IPR011663">
    <property type="entry name" value="UTRA"/>
</dbReference>
<reference evidence="6" key="1">
    <citation type="submission" date="2016-11" db="EMBL/GenBank/DDBJ databases">
        <authorList>
            <person name="Sisinthy S."/>
            <person name="Ara S."/>
            <person name="Gundlapally S.R."/>
        </authorList>
    </citation>
    <scope>NUCLEOTIDE SEQUENCE [LARGE SCALE GENOMIC DNA]</scope>
    <source>
        <strain evidence="6">V1-41</strain>
    </source>
</reference>
<dbReference type="InterPro" id="IPR050679">
    <property type="entry name" value="Bact_HTH_transcr_reg"/>
</dbReference>
<keyword evidence="2" id="KW-0238">DNA-binding</keyword>
<comment type="caution">
    <text evidence="5">The sequence shown here is derived from an EMBL/GenBank/DDBJ whole genome shotgun (WGS) entry which is preliminary data.</text>
</comment>
<dbReference type="SMART" id="SM00866">
    <property type="entry name" value="UTRA"/>
    <property type="match status" value="1"/>
</dbReference>
<dbReference type="InterPro" id="IPR028978">
    <property type="entry name" value="Chorismate_lyase_/UTRA_dom_sf"/>
</dbReference>
<evidence type="ECO:0000313" key="5">
    <source>
        <dbReference type="EMBL" id="PPL17236.1"/>
    </source>
</evidence>
<gene>
    <name evidence="5" type="ORF">UN63_05510</name>
</gene>
<dbReference type="PANTHER" id="PTHR44846:SF16">
    <property type="entry name" value="TRANSCRIPTIONAL REGULATOR PHNF-RELATED"/>
    <property type="match status" value="1"/>
</dbReference>
<dbReference type="GO" id="GO:0003677">
    <property type="term" value="F:DNA binding"/>
    <property type="evidence" value="ECO:0007669"/>
    <property type="project" value="UniProtKB-KW"/>
</dbReference>
<dbReference type="NCBIfam" id="TIGR02325">
    <property type="entry name" value="C_P_lyase_phnF"/>
    <property type="match status" value="1"/>
</dbReference>
<evidence type="ECO:0000259" key="4">
    <source>
        <dbReference type="PROSITE" id="PS50949"/>
    </source>
</evidence>
<dbReference type="InterPro" id="IPR012702">
    <property type="entry name" value="CP_lyase_PhnF"/>
</dbReference>
<dbReference type="Pfam" id="PF00392">
    <property type="entry name" value="GntR"/>
    <property type="match status" value="1"/>
</dbReference>
<sequence>MRIYLNISRQLESDIRQYFRPGEYLPPEMQLAERFRVNRHTVRRAIDELVANGLVQRHQGKGNMVLRQPHLYRLHDGAHFTGNLLEQGSLPSSQVIKSRLIPVNSKLAMELQVEQEQKIIHIQTLRKTEGIPRCVINHYLSNPDWWSVLRHFRQGSLHDFLRKTLELELKRKSTRLSARAPSNEECRLLQINKSVPVMRIKTRNQLRGSDQIAEFSVSSSRSDLIEYVVEH</sequence>
<dbReference type="Proteomes" id="UP000242231">
    <property type="component" value="Unassembled WGS sequence"/>
</dbReference>